<proteinExistence type="predicted"/>
<evidence type="ECO:0000313" key="3">
    <source>
        <dbReference type="EMBL" id="KAF2134464.1"/>
    </source>
</evidence>
<dbReference type="RefSeq" id="XP_033528851.1">
    <property type="nucleotide sequence ID" value="XM_033666382.1"/>
</dbReference>
<reference evidence="3" key="1">
    <citation type="journal article" date="2020" name="Stud. Mycol.">
        <title>101 Dothideomycetes genomes: a test case for predicting lifestyles and emergence of pathogens.</title>
        <authorList>
            <person name="Haridas S."/>
            <person name="Albert R."/>
            <person name="Binder M."/>
            <person name="Bloem J."/>
            <person name="Labutti K."/>
            <person name="Salamov A."/>
            <person name="Andreopoulos B."/>
            <person name="Baker S."/>
            <person name="Barry K."/>
            <person name="Bills G."/>
            <person name="Bluhm B."/>
            <person name="Cannon C."/>
            <person name="Castanera R."/>
            <person name="Culley D."/>
            <person name="Daum C."/>
            <person name="Ezra D."/>
            <person name="Gonzalez J."/>
            <person name="Henrissat B."/>
            <person name="Kuo A."/>
            <person name="Liang C."/>
            <person name="Lipzen A."/>
            <person name="Lutzoni F."/>
            <person name="Magnuson J."/>
            <person name="Mondo S."/>
            <person name="Nolan M."/>
            <person name="Ohm R."/>
            <person name="Pangilinan J."/>
            <person name="Park H.-J."/>
            <person name="Ramirez L."/>
            <person name="Alfaro M."/>
            <person name="Sun H."/>
            <person name="Tritt A."/>
            <person name="Yoshinaga Y."/>
            <person name="Zwiers L.-H."/>
            <person name="Turgeon B."/>
            <person name="Goodwin S."/>
            <person name="Spatafora J."/>
            <person name="Crous P."/>
            <person name="Grigoriev I."/>
        </authorList>
    </citation>
    <scope>NUCLEOTIDE SEQUENCE</scope>
    <source>
        <strain evidence="3">CBS 119687</strain>
    </source>
</reference>
<keyword evidence="4" id="KW-1185">Reference proteome</keyword>
<dbReference type="InterPro" id="IPR010730">
    <property type="entry name" value="HET"/>
</dbReference>
<protein>
    <submittedName>
        <fullName evidence="3">HET-domain-containing protein</fullName>
    </submittedName>
</protein>
<feature type="region of interest" description="Disordered" evidence="1">
    <location>
        <begin position="1"/>
        <end position="23"/>
    </location>
</feature>
<dbReference type="PANTHER" id="PTHR33112:SF1">
    <property type="entry name" value="HETEROKARYON INCOMPATIBILITY DOMAIN-CONTAINING PROTEIN"/>
    <property type="match status" value="1"/>
</dbReference>
<dbReference type="OrthoDB" id="5428863at2759"/>
<evidence type="ECO:0000259" key="2">
    <source>
        <dbReference type="Pfam" id="PF06985"/>
    </source>
</evidence>
<accession>A0A6A6AU23</accession>
<name>A0A6A6AU23_9PLEO</name>
<gene>
    <name evidence="3" type="ORF">P153DRAFT_352452</name>
</gene>
<dbReference type="EMBL" id="ML977497">
    <property type="protein sequence ID" value="KAF2134464.1"/>
    <property type="molecule type" value="Genomic_DNA"/>
</dbReference>
<organism evidence="3 4">
    <name type="scientific">Dothidotthia symphoricarpi CBS 119687</name>
    <dbReference type="NCBI Taxonomy" id="1392245"/>
    <lineage>
        <taxon>Eukaryota</taxon>
        <taxon>Fungi</taxon>
        <taxon>Dikarya</taxon>
        <taxon>Ascomycota</taxon>
        <taxon>Pezizomycotina</taxon>
        <taxon>Dothideomycetes</taxon>
        <taxon>Pleosporomycetidae</taxon>
        <taxon>Pleosporales</taxon>
        <taxon>Dothidotthiaceae</taxon>
        <taxon>Dothidotthia</taxon>
    </lineage>
</organism>
<feature type="domain" description="Heterokaryon incompatibility" evidence="2">
    <location>
        <begin position="194"/>
        <end position="348"/>
    </location>
</feature>
<dbReference type="PANTHER" id="PTHR33112">
    <property type="entry name" value="DOMAIN PROTEIN, PUTATIVE-RELATED"/>
    <property type="match status" value="1"/>
</dbReference>
<dbReference type="Pfam" id="PF06985">
    <property type="entry name" value="HET"/>
    <property type="match status" value="1"/>
</dbReference>
<dbReference type="GeneID" id="54406814"/>
<evidence type="ECO:0000256" key="1">
    <source>
        <dbReference type="SAM" id="MobiDB-lite"/>
    </source>
</evidence>
<evidence type="ECO:0000313" key="4">
    <source>
        <dbReference type="Proteomes" id="UP000799771"/>
    </source>
</evidence>
<dbReference type="Proteomes" id="UP000799771">
    <property type="component" value="Unassembled WGS sequence"/>
</dbReference>
<feature type="compositionally biased region" description="Polar residues" evidence="1">
    <location>
        <begin position="1"/>
        <end position="10"/>
    </location>
</feature>
<dbReference type="AlphaFoldDB" id="A0A6A6AU23"/>
<sequence length="758" mass="86587">MVDNDNNTLASGIIPSKPDHRPLERPSCEVCAKILAFYVEPCEHAIDIDLGKVQILLEGDCPHALYFKNVKYMYGPVPDYENLDLSLHKYNNETGIFFGVAYSTSDKRTWSTTESMRLVYREDVINHPGTVSLLDTQWIDEGLVQRWIEICDETHGEKCKTIPLWRSEDAIRPTYLVDTVCGCLVLGSGVDAEYVALSYQWGQTKTLRNTTDICDQLLIPGAIFVGELALHVPQTIRDAFAVVRHLGQRYLWCDALCIQQDNPTQLLSELGQMHRIYACASFTIIAADGVDANYGLRGFKGLTAPRKVWQTPIQLAGLEQIMTAVPTREFREAHGPSSYYERAWTYQENLFSKRRLIFENGIIQWRCQCVHWFEDIVAKKNSANGPLVNLNDRWLHSPIPTLDTMNSLIMSFNQKILTHPEDAFAAFAGTQTFLHRTHQFGLIFGHPEFYFDITLSWMPVYPVTKRKARKTPHSDTASYCLPSWSWIKWAGVVHLPWDSEFSVHVTGITDIDGFTDPVAEWFTMESSTAIERRPIKSAWHKHKTLAQDKTSTLPDGWRRVDSGPELEKMRVNDYSNDSFPLNIPSSCFKHSSNPDRFYWYPVPVFDSICEDDMKPLPQTSYIFAQTSRAVLYGGKAIERIYDDDAPSIQITNIRGHHVGCLILNNNSDLRAFDKAEELNSHKQVELVATCKGYTGRIFDYELAKASGKVPWETQRKDCYYVLWIEWVDSVAYRRGCGVVVAEVWEQVREKELVDLILG</sequence>